<dbReference type="SUPFAM" id="SSF56784">
    <property type="entry name" value="HAD-like"/>
    <property type="match status" value="1"/>
</dbReference>
<evidence type="ECO:0000313" key="1">
    <source>
        <dbReference type="EMBL" id="CAH0162054.1"/>
    </source>
</evidence>
<dbReference type="Gene3D" id="3.40.50.1000">
    <property type="entry name" value="HAD superfamily/HAD-like"/>
    <property type="match status" value="1"/>
</dbReference>
<dbReference type="Pfam" id="PF08282">
    <property type="entry name" value="Hydrolase_3"/>
    <property type="match status" value="1"/>
</dbReference>
<accession>A0A9W4KWB9</accession>
<dbReference type="GO" id="GO:0000287">
    <property type="term" value="F:magnesium ion binding"/>
    <property type="evidence" value="ECO:0007669"/>
    <property type="project" value="TreeGrafter"/>
</dbReference>
<dbReference type="PANTHER" id="PTHR10000">
    <property type="entry name" value="PHOSPHOSERINE PHOSPHATASE"/>
    <property type="match status" value="1"/>
</dbReference>
<reference evidence="1" key="1">
    <citation type="submission" date="2021-11" db="EMBL/GenBank/DDBJ databases">
        <authorList>
            <person name="Bulgarelli D."/>
        </authorList>
    </citation>
    <scope>NUCLEOTIDE SEQUENCE</scope>
    <source>
        <strain evidence="1">Bi133</strain>
    </source>
</reference>
<dbReference type="InterPro" id="IPR036412">
    <property type="entry name" value="HAD-like_sf"/>
</dbReference>
<gene>
    <name evidence="1" type="primary">yhaX</name>
    <name evidence="1" type="ORF">SRABI133_00973</name>
</gene>
<sequence>MGEISMVYRLLAVNIDGTLLQSNGRLNKSTKEAIDYVHQKGVHVALVTSRNYHSAKKVAKALKINPMIVAQQGAFVGASIEKPIMVKRISEELTVELVQMLEKTTCQILLIHEKYSLGNRVNLPENLLGKTVMYLNDQNIYAQNYVDDISEELIDQPMAPTKMDIIFSEKSDRNDMLKLIKKMFPEVDAILHPGHKMTIVPKGVSKWSGVLYLADHLEVRRTEIVSIGDGLDDMEMIAGSGLGVAMGNADEEVRKVAKWVTRSNDQDGVAYMLREFFRKQHPIEFLQKMNMLK</sequence>
<dbReference type="InterPro" id="IPR023214">
    <property type="entry name" value="HAD_sf"/>
</dbReference>
<name>A0A9W4KWB9_9BACI</name>
<dbReference type="CDD" id="cd07516">
    <property type="entry name" value="HAD_Pase"/>
    <property type="match status" value="1"/>
</dbReference>
<dbReference type="GO" id="GO:0016791">
    <property type="term" value="F:phosphatase activity"/>
    <property type="evidence" value="ECO:0007669"/>
    <property type="project" value="UniProtKB-ARBA"/>
</dbReference>
<dbReference type="InterPro" id="IPR000150">
    <property type="entry name" value="Cof"/>
</dbReference>
<dbReference type="EMBL" id="CAKKMG010000007">
    <property type="protein sequence ID" value="CAH0162054.1"/>
    <property type="molecule type" value="Genomic_DNA"/>
</dbReference>
<proteinExistence type="predicted"/>
<dbReference type="PANTHER" id="PTHR10000:SF50">
    <property type="entry name" value="STRESS RESPONSE PROTEIN YHAX"/>
    <property type="match status" value="1"/>
</dbReference>
<comment type="caution">
    <text evidence="1">The sequence shown here is derived from an EMBL/GenBank/DDBJ whole genome shotgun (WGS) entry which is preliminary data.</text>
</comment>
<dbReference type="Proteomes" id="UP000789326">
    <property type="component" value="Unassembled WGS sequence"/>
</dbReference>
<dbReference type="AlphaFoldDB" id="A0A9W4KWB9"/>
<dbReference type="GO" id="GO:0005829">
    <property type="term" value="C:cytosol"/>
    <property type="evidence" value="ECO:0007669"/>
    <property type="project" value="TreeGrafter"/>
</dbReference>
<dbReference type="NCBIfam" id="TIGR00099">
    <property type="entry name" value="Cof-subfamily"/>
    <property type="match status" value="1"/>
</dbReference>
<protein>
    <submittedName>
        <fullName evidence="1">Stress response protein YhaX</fullName>
    </submittedName>
</protein>
<dbReference type="Gene3D" id="3.30.1240.10">
    <property type="match status" value="1"/>
</dbReference>
<organism evidence="1 2">
    <name type="scientific">Peribacillus simplex</name>
    <dbReference type="NCBI Taxonomy" id="1478"/>
    <lineage>
        <taxon>Bacteria</taxon>
        <taxon>Bacillati</taxon>
        <taxon>Bacillota</taxon>
        <taxon>Bacilli</taxon>
        <taxon>Bacillales</taxon>
        <taxon>Bacillaceae</taxon>
        <taxon>Peribacillus</taxon>
    </lineage>
</organism>
<evidence type="ECO:0000313" key="2">
    <source>
        <dbReference type="Proteomes" id="UP000789326"/>
    </source>
</evidence>